<dbReference type="InterPro" id="IPR011009">
    <property type="entry name" value="Kinase-like_dom_sf"/>
</dbReference>
<keyword evidence="3" id="KW-0418">Kinase</keyword>
<name>A0A6A6RL54_9PLEO</name>
<accession>A0A6A6RL54</accession>
<protein>
    <submittedName>
        <fullName evidence="3">Kinase-like protein</fullName>
    </submittedName>
</protein>
<dbReference type="GO" id="GO:0005524">
    <property type="term" value="F:ATP binding"/>
    <property type="evidence" value="ECO:0007669"/>
    <property type="project" value="InterPro"/>
</dbReference>
<dbReference type="PROSITE" id="PS50011">
    <property type="entry name" value="PROTEIN_KINASE_DOM"/>
    <property type="match status" value="1"/>
</dbReference>
<gene>
    <name evidence="3" type="ORF">P280DRAFT_511303</name>
</gene>
<evidence type="ECO:0000313" key="4">
    <source>
        <dbReference type="Proteomes" id="UP000799753"/>
    </source>
</evidence>
<keyword evidence="4" id="KW-1185">Reference proteome</keyword>
<dbReference type="PANTHER" id="PTHR24359">
    <property type="entry name" value="SERINE/THREONINE-PROTEIN KINASE SBK1"/>
    <property type="match status" value="1"/>
</dbReference>
<dbReference type="EMBL" id="MU006809">
    <property type="protein sequence ID" value="KAF2635191.1"/>
    <property type="molecule type" value="Genomic_DNA"/>
</dbReference>
<feature type="region of interest" description="Disordered" evidence="1">
    <location>
        <begin position="1"/>
        <end position="43"/>
    </location>
</feature>
<dbReference type="CDD" id="cd00180">
    <property type="entry name" value="PKc"/>
    <property type="match status" value="1"/>
</dbReference>
<dbReference type="InterPro" id="IPR000719">
    <property type="entry name" value="Prot_kinase_dom"/>
</dbReference>
<dbReference type="Gene3D" id="1.10.510.10">
    <property type="entry name" value="Transferase(Phosphotransferase) domain 1"/>
    <property type="match status" value="1"/>
</dbReference>
<proteinExistence type="predicted"/>
<dbReference type="SUPFAM" id="SSF56112">
    <property type="entry name" value="Protein kinase-like (PK-like)"/>
    <property type="match status" value="1"/>
</dbReference>
<feature type="compositionally biased region" description="Polar residues" evidence="1">
    <location>
        <begin position="29"/>
        <end position="43"/>
    </location>
</feature>
<sequence>MGSPPDNPDFAFNDQLVGDPTRGNDSEIETASSKTASDTSEADTTLRPLLVTHECNHTKDKRRFWPDQLLRSLVTRERVSEELRTLKRTLDGQSLFENGDIESYVEVILGPGGSNTDTKTDIEKGAENCLIRTMNRPTTPSRYLKIFTLLVLCEELQDIQRFIGAELCDEDLPLDLGTQSDLPPSKIRCFASWKTAVKEFFQTTQYGLLVPYFGLPFLEDTGHTVRHADYRPEVILPWVVGSGRSAEGGYGMVTCIRIHQLSHGFSKVEQVQAANNELALKNMTTDKISDFEKESKMLKMFTNHHDHLIKLLMSFSVGGKNYLLFPWAGYDLASYWKSKMPPFNSKTKSMDPEPMKWLSRQINGLTSALDTLHNPPHHKSLSVDTKTYTRHGDIKPENILWFKSNSNSNGSIVIGDLGIASAHRLVSRSNIPNNTVPVSPDYRPPECDQDGGKISRAYDIWTMGCLFLEMVCWALGGTHLLQAFDEARNEVPYIGVMSNIFFDVKKTDGDGSAVILVKEVVVQWMSNLHQHEGCTDYFHDLLDIIHGDMIIVLSKTRERIRSKPLRQKITNLHSKLMENPDYGLVATPRQHSYPAPAAIKTELNQNGAHRFKRWHENVRAHGGRAELAKSALDMSRMD</sequence>
<evidence type="ECO:0000259" key="2">
    <source>
        <dbReference type="PROSITE" id="PS50011"/>
    </source>
</evidence>
<evidence type="ECO:0000313" key="3">
    <source>
        <dbReference type="EMBL" id="KAF2635191.1"/>
    </source>
</evidence>
<dbReference type="AlphaFoldDB" id="A0A6A6RL54"/>
<dbReference type="PANTHER" id="PTHR24359:SF37">
    <property type="entry name" value="PROTEIN KINASE DOMAIN-CONTAINING PROTEIN"/>
    <property type="match status" value="1"/>
</dbReference>
<feature type="domain" description="Protein kinase" evidence="2">
    <location>
        <begin position="239"/>
        <end position="576"/>
    </location>
</feature>
<keyword evidence="3" id="KW-0808">Transferase</keyword>
<organism evidence="3 4">
    <name type="scientific">Massarina eburnea CBS 473.64</name>
    <dbReference type="NCBI Taxonomy" id="1395130"/>
    <lineage>
        <taxon>Eukaryota</taxon>
        <taxon>Fungi</taxon>
        <taxon>Dikarya</taxon>
        <taxon>Ascomycota</taxon>
        <taxon>Pezizomycotina</taxon>
        <taxon>Dothideomycetes</taxon>
        <taxon>Pleosporomycetidae</taxon>
        <taxon>Pleosporales</taxon>
        <taxon>Massarineae</taxon>
        <taxon>Massarinaceae</taxon>
        <taxon>Massarina</taxon>
    </lineage>
</organism>
<dbReference type="Proteomes" id="UP000799753">
    <property type="component" value="Unassembled WGS sequence"/>
</dbReference>
<dbReference type="OrthoDB" id="1046782at2759"/>
<dbReference type="Pfam" id="PF00069">
    <property type="entry name" value="Pkinase"/>
    <property type="match status" value="1"/>
</dbReference>
<reference evidence="3" key="1">
    <citation type="journal article" date="2020" name="Stud. Mycol.">
        <title>101 Dothideomycetes genomes: a test case for predicting lifestyles and emergence of pathogens.</title>
        <authorList>
            <person name="Haridas S."/>
            <person name="Albert R."/>
            <person name="Binder M."/>
            <person name="Bloem J."/>
            <person name="Labutti K."/>
            <person name="Salamov A."/>
            <person name="Andreopoulos B."/>
            <person name="Baker S."/>
            <person name="Barry K."/>
            <person name="Bills G."/>
            <person name="Bluhm B."/>
            <person name="Cannon C."/>
            <person name="Castanera R."/>
            <person name="Culley D."/>
            <person name="Daum C."/>
            <person name="Ezra D."/>
            <person name="Gonzalez J."/>
            <person name="Henrissat B."/>
            <person name="Kuo A."/>
            <person name="Liang C."/>
            <person name="Lipzen A."/>
            <person name="Lutzoni F."/>
            <person name="Magnuson J."/>
            <person name="Mondo S."/>
            <person name="Nolan M."/>
            <person name="Ohm R."/>
            <person name="Pangilinan J."/>
            <person name="Park H.-J."/>
            <person name="Ramirez L."/>
            <person name="Alfaro M."/>
            <person name="Sun H."/>
            <person name="Tritt A."/>
            <person name="Yoshinaga Y."/>
            <person name="Zwiers L.-H."/>
            <person name="Turgeon B."/>
            <person name="Goodwin S."/>
            <person name="Spatafora J."/>
            <person name="Crous P."/>
            <person name="Grigoriev I."/>
        </authorList>
    </citation>
    <scope>NUCLEOTIDE SEQUENCE</scope>
    <source>
        <strain evidence="3">CBS 473.64</strain>
    </source>
</reference>
<dbReference type="GO" id="GO:0004674">
    <property type="term" value="F:protein serine/threonine kinase activity"/>
    <property type="evidence" value="ECO:0007669"/>
    <property type="project" value="TreeGrafter"/>
</dbReference>
<evidence type="ECO:0000256" key="1">
    <source>
        <dbReference type="SAM" id="MobiDB-lite"/>
    </source>
</evidence>
<dbReference type="SMART" id="SM00220">
    <property type="entry name" value="S_TKc"/>
    <property type="match status" value="1"/>
</dbReference>